<protein>
    <submittedName>
        <fullName evidence="7">Si:dkey-191g9.5</fullName>
    </submittedName>
</protein>
<dbReference type="STRING" id="8187.ENSLCAP00010017197"/>
<dbReference type="Gene3D" id="1.25.10.10">
    <property type="entry name" value="Leucine-rich Repeat Variant"/>
    <property type="match status" value="2"/>
</dbReference>
<evidence type="ECO:0000313" key="7">
    <source>
        <dbReference type="Ensembl" id="ENSLCAP00010017197.1"/>
    </source>
</evidence>
<proteinExistence type="predicted"/>
<keyword evidence="8" id="KW-1185">Reference proteome</keyword>
<reference evidence="7" key="3">
    <citation type="submission" date="2025-09" db="UniProtKB">
        <authorList>
            <consortium name="Ensembl"/>
        </authorList>
    </citation>
    <scope>IDENTIFICATION</scope>
</reference>
<dbReference type="PANTHER" id="PTHR10957">
    <property type="entry name" value="RAP1 GTPASE-GDP DISSOCIATION STIMULATOR 1"/>
    <property type="match status" value="1"/>
</dbReference>
<keyword evidence="5" id="KW-0256">Endoplasmic reticulum</keyword>
<dbReference type="GO" id="GO:0005783">
    <property type="term" value="C:endoplasmic reticulum"/>
    <property type="evidence" value="ECO:0007669"/>
    <property type="project" value="UniProtKB-SubCell"/>
</dbReference>
<evidence type="ECO:0000256" key="4">
    <source>
        <dbReference type="ARBA" id="ARBA00022490"/>
    </source>
</evidence>
<keyword evidence="6" id="KW-0496">Mitochondrion</keyword>
<dbReference type="AlphaFoldDB" id="A0A4W6CXQ2"/>
<dbReference type="GO" id="GO:0005739">
    <property type="term" value="C:mitochondrion"/>
    <property type="evidence" value="ECO:0007669"/>
    <property type="project" value="UniProtKB-SubCell"/>
</dbReference>
<evidence type="ECO:0000256" key="1">
    <source>
        <dbReference type="ARBA" id="ARBA00004173"/>
    </source>
</evidence>
<dbReference type="SMART" id="SM00185">
    <property type="entry name" value="ARM"/>
    <property type="match status" value="6"/>
</dbReference>
<dbReference type="GO" id="GO:0005085">
    <property type="term" value="F:guanyl-nucleotide exchange factor activity"/>
    <property type="evidence" value="ECO:0007669"/>
    <property type="project" value="InterPro"/>
</dbReference>
<evidence type="ECO:0000256" key="5">
    <source>
        <dbReference type="ARBA" id="ARBA00022824"/>
    </source>
</evidence>
<evidence type="ECO:0000256" key="2">
    <source>
        <dbReference type="ARBA" id="ARBA00004240"/>
    </source>
</evidence>
<evidence type="ECO:0000313" key="8">
    <source>
        <dbReference type="Proteomes" id="UP000314980"/>
    </source>
</evidence>
<accession>A0A4W6CXQ2</accession>
<reference evidence="8" key="1">
    <citation type="submission" date="2015-09" db="EMBL/GenBank/DDBJ databases">
        <authorList>
            <person name="Sai Rama Sridatta P."/>
        </authorList>
    </citation>
    <scope>NUCLEOTIDE SEQUENCE [LARGE SCALE GENOMIC DNA]</scope>
</reference>
<dbReference type="GeneTree" id="ENSGT00390000014293"/>
<dbReference type="InterPro" id="IPR016024">
    <property type="entry name" value="ARM-type_fold"/>
</dbReference>
<dbReference type="InParanoid" id="A0A4W6CXQ2"/>
<dbReference type="InterPro" id="IPR000225">
    <property type="entry name" value="Armadillo"/>
</dbReference>
<keyword evidence="4" id="KW-0963">Cytoplasm</keyword>
<dbReference type="FunCoup" id="A0A4W6CXQ2">
    <property type="interactions" value="87"/>
</dbReference>
<evidence type="ECO:0000256" key="6">
    <source>
        <dbReference type="ARBA" id="ARBA00023128"/>
    </source>
</evidence>
<reference evidence="7" key="2">
    <citation type="submission" date="2025-08" db="UniProtKB">
        <authorList>
            <consortium name="Ensembl"/>
        </authorList>
    </citation>
    <scope>IDENTIFICATION</scope>
</reference>
<dbReference type="InterPro" id="IPR040144">
    <property type="entry name" value="RAP1GDS1"/>
</dbReference>
<dbReference type="Ensembl" id="ENSLCAT00010017562.1">
    <property type="protein sequence ID" value="ENSLCAP00010017197.1"/>
    <property type="gene ID" value="ENSLCAG00010008152.1"/>
</dbReference>
<sequence length="530" mass="57206">VAISVSTELIDEELKPHLDILLASLLEKKKDAAVEIVRSGILPTLAQALQSKSNLSCQVALVVAEMAREAAVREPCIEAGLVKVLVPHLNSNNQDMLLNTGRAIGPYQQDQLVQSGVIPRLVSIMREYPENDPLVNVCLLALCNLADMDSAREALTELDVADVLTFQLKRAPDAETPTRHPGNTGPGCVVPPDILKLQFAESGVPEALSAMIRIASNLIVSLLLGDESMQKCFGEGSGLVYQDVLSWLQSSNTQLQLSGALAIANFARNDSNCVKMLDLGVVPHILTLLEQHVDEGDVSVQHAGLSALRNLAIPATNKVRMLEDGVTERIKTLLRSDMPPVQFKLLGTLRMMVDGQEEAALVLGRDAVLLARVMEWCEAKDHAGVRGEASRLLAALIRHSRSPEVVRAVAKADGVRHLISMARSEHVIMQNEALVALAIASAIDLESMKDPFREAELLAMLKKMLEDPVGAVEVKFSALGLICSLANTSEMKEELNSVNMKESLSKLTDHSSSKLASQASSIMAILSDTS</sequence>
<dbReference type="InterPro" id="IPR011989">
    <property type="entry name" value="ARM-like"/>
</dbReference>
<evidence type="ECO:0000256" key="3">
    <source>
        <dbReference type="ARBA" id="ARBA00004514"/>
    </source>
</evidence>
<name>A0A4W6CXQ2_LATCA</name>
<dbReference type="SUPFAM" id="SSF48371">
    <property type="entry name" value="ARM repeat"/>
    <property type="match status" value="1"/>
</dbReference>
<comment type="subcellular location">
    <subcellularLocation>
        <location evidence="3">Cytoplasm</location>
        <location evidence="3">Cytosol</location>
    </subcellularLocation>
    <subcellularLocation>
        <location evidence="2">Endoplasmic reticulum</location>
    </subcellularLocation>
    <subcellularLocation>
        <location evidence="1">Mitochondrion</location>
    </subcellularLocation>
</comment>
<dbReference type="Pfam" id="PF00514">
    <property type="entry name" value="Arm"/>
    <property type="match status" value="1"/>
</dbReference>
<dbReference type="GO" id="GO:0005829">
    <property type="term" value="C:cytosol"/>
    <property type="evidence" value="ECO:0007669"/>
    <property type="project" value="UniProtKB-SubCell"/>
</dbReference>
<dbReference type="FunFam" id="1.25.10.10:FF:000093">
    <property type="entry name" value="rap1 GTPase-GDP dissociation stimulator 1 isoform X4"/>
    <property type="match status" value="1"/>
</dbReference>
<dbReference type="Proteomes" id="UP000314980">
    <property type="component" value="Unassembled WGS sequence"/>
</dbReference>
<organism evidence="7 8">
    <name type="scientific">Lates calcarifer</name>
    <name type="common">Barramundi</name>
    <name type="synonym">Holocentrus calcarifer</name>
    <dbReference type="NCBI Taxonomy" id="8187"/>
    <lineage>
        <taxon>Eukaryota</taxon>
        <taxon>Metazoa</taxon>
        <taxon>Chordata</taxon>
        <taxon>Craniata</taxon>
        <taxon>Vertebrata</taxon>
        <taxon>Euteleostomi</taxon>
        <taxon>Actinopterygii</taxon>
        <taxon>Neopterygii</taxon>
        <taxon>Teleostei</taxon>
        <taxon>Neoteleostei</taxon>
        <taxon>Acanthomorphata</taxon>
        <taxon>Carangaria</taxon>
        <taxon>Carangaria incertae sedis</taxon>
        <taxon>Centropomidae</taxon>
        <taxon>Lates</taxon>
    </lineage>
</organism>